<organism evidence="1">
    <name type="scientific">Chloracidobacterium thermophilum</name>
    <dbReference type="NCBI Taxonomy" id="458033"/>
    <lineage>
        <taxon>Bacteria</taxon>
        <taxon>Pseudomonadati</taxon>
        <taxon>Acidobacteriota</taxon>
        <taxon>Terriglobia</taxon>
        <taxon>Terriglobales</taxon>
        <taxon>Acidobacteriaceae</taxon>
        <taxon>Chloracidobacterium</taxon>
    </lineage>
</organism>
<accession>A8DJD5</accession>
<proteinExistence type="predicted"/>
<sequence length="42" mass="4469">MTFRFILWLSLCGLVGGCLNVHPAQSNALCLVLPATRCHAAA</sequence>
<dbReference type="EMBL" id="EF531339">
    <property type="protein sequence ID" value="ABV27287.1"/>
    <property type="molecule type" value="Genomic_DNA"/>
</dbReference>
<dbReference type="AlphaFoldDB" id="A8DJD5"/>
<evidence type="ECO:0008006" key="2">
    <source>
        <dbReference type="Google" id="ProtNLM"/>
    </source>
</evidence>
<name>A8DJD5_9BACT</name>
<evidence type="ECO:0000313" key="1">
    <source>
        <dbReference type="EMBL" id="ABV27287.1"/>
    </source>
</evidence>
<protein>
    <recommendedName>
        <fullName evidence="2">Lipoprotein</fullName>
    </recommendedName>
</protein>
<gene>
    <name evidence="1" type="ORF">YS_M60-F11.028</name>
</gene>
<reference evidence="1" key="1">
    <citation type="journal article" date="2007" name="Science">
        <title>Candidatus Chloracidobacterium thermophilum: an aerobic phototrophic Acidobacterium.</title>
        <authorList>
            <person name="Bryant D.A."/>
            <person name="Costas A.M."/>
            <person name="Maresca J.A."/>
            <person name="Chew A.G."/>
            <person name="Klatt C.G."/>
            <person name="Bateson M.M."/>
            <person name="Tallon L.J."/>
            <person name="Hostetler J."/>
            <person name="Nelson W.C."/>
            <person name="Heidelberg J.F."/>
            <person name="Ward D.M."/>
        </authorList>
    </citation>
    <scope>NUCLEOTIDE SEQUENCE</scope>
</reference>
<dbReference type="PROSITE" id="PS51257">
    <property type="entry name" value="PROKAR_LIPOPROTEIN"/>
    <property type="match status" value="1"/>
</dbReference>